<evidence type="ECO:0000313" key="11">
    <source>
        <dbReference type="Proteomes" id="UP000470082"/>
    </source>
</evidence>
<keyword evidence="4 8" id="KW-0812">Transmembrane</keyword>
<dbReference type="GO" id="GO:0015744">
    <property type="term" value="P:succinate transport"/>
    <property type="evidence" value="ECO:0007669"/>
    <property type="project" value="TreeGrafter"/>
</dbReference>
<evidence type="ECO:0000256" key="8">
    <source>
        <dbReference type="SAM" id="Phobius"/>
    </source>
</evidence>
<proteinExistence type="inferred from homology"/>
<dbReference type="Proteomes" id="UP000470082">
    <property type="component" value="Unassembled WGS sequence"/>
</dbReference>
<keyword evidence="6 8" id="KW-0472">Membrane</keyword>
<comment type="similarity">
    <text evidence="7">Belongs to the ThrE exporter (TC 2.A.79) family.</text>
</comment>
<name>A0A7X2N1N1_9FIRM</name>
<feature type="transmembrane region" description="Helical" evidence="8">
    <location>
        <begin position="80"/>
        <end position="98"/>
    </location>
</feature>
<evidence type="ECO:0000256" key="4">
    <source>
        <dbReference type="ARBA" id="ARBA00022692"/>
    </source>
</evidence>
<feature type="transmembrane region" description="Helical" evidence="8">
    <location>
        <begin position="30"/>
        <end position="49"/>
    </location>
</feature>
<keyword evidence="5 8" id="KW-1133">Transmembrane helix</keyword>
<keyword evidence="11" id="KW-1185">Reference proteome</keyword>
<organism evidence="10 11">
    <name type="scientific">Floccifex porci</name>
    <dbReference type="NCBI Taxonomy" id="2606629"/>
    <lineage>
        <taxon>Bacteria</taxon>
        <taxon>Bacillati</taxon>
        <taxon>Bacillota</taxon>
        <taxon>Erysipelotrichia</taxon>
        <taxon>Erysipelotrichales</taxon>
        <taxon>Erysipelotrichaceae</taxon>
        <taxon>Floccifex</taxon>
    </lineage>
</organism>
<protein>
    <submittedName>
        <fullName evidence="10">Threonine/serine exporter</fullName>
    </submittedName>
</protein>
<evidence type="ECO:0000259" key="9">
    <source>
        <dbReference type="Pfam" id="PF12821"/>
    </source>
</evidence>
<feature type="domain" description="Threonine/Serine exporter ThrE" evidence="9">
    <location>
        <begin position="9"/>
        <end position="136"/>
    </location>
</feature>
<dbReference type="RefSeq" id="WP_154459295.1">
    <property type="nucleotide sequence ID" value="NZ_JAQYTQ010000021.1"/>
</dbReference>
<evidence type="ECO:0000256" key="5">
    <source>
        <dbReference type="ARBA" id="ARBA00022989"/>
    </source>
</evidence>
<dbReference type="AlphaFoldDB" id="A0A7X2N1N1"/>
<keyword evidence="2" id="KW-1003">Cell membrane</keyword>
<dbReference type="GO" id="GO:0005886">
    <property type="term" value="C:plasma membrane"/>
    <property type="evidence" value="ECO:0007669"/>
    <property type="project" value="UniProtKB-SubCell"/>
</dbReference>
<feature type="transmembrane region" description="Helical" evidence="8">
    <location>
        <begin position="118"/>
        <end position="140"/>
    </location>
</feature>
<gene>
    <name evidence="10" type="ORF">FYJ50_01590</name>
</gene>
<dbReference type="Pfam" id="PF12821">
    <property type="entry name" value="ThrE_2"/>
    <property type="match status" value="1"/>
</dbReference>
<evidence type="ECO:0000313" key="10">
    <source>
        <dbReference type="EMBL" id="MSS00823.1"/>
    </source>
</evidence>
<sequence>MLVMILKAFLSSFFATLGFGILFNIKGKNLLWASVTGAIGGLVYKFCLYLNINDYVSNFIAALCLSFCAEVLARKYKNPVTTYIVCSLIPLVPGAALYRMMTYALKGILLKALERGCYMIGVAGSLAVGILLVSTVFKIYSRCKVKRESIC</sequence>
<accession>A0A7X2N1N1</accession>
<evidence type="ECO:0000256" key="1">
    <source>
        <dbReference type="ARBA" id="ARBA00004651"/>
    </source>
</evidence>
<dbReference type="PANTHER" id="PTHR34390">
    <property type="entry name" value="UPF0442 PROTEIN YJJB-RELATED"/>
    <property type="match status" value="1"/>
</dbReference>
<dbReference type="EMBL" id="VUMM01000002">
    <property type="protein sequence ID" value="MSS00823.1"/>
    <property type="molecule type" value="Genomic_DNA"/>
</dbReference>
<feature type="transmembrane region" description="Helical" evidence="8">
    <location>
        <begin position="55"/>
        <end position="73"/>
    </location>
</feature>
<comment type="caution">
    <text evidence="10">The sequence shown here is derived from an EMBL/GenBank/DDBJ whole genome shotgun (WGS) entry which is preliminary data.</text>
</comment>
<evidence type="ECO:0000256" key="3">
    <source>
        <dbReference type="ARBA" id="ARBA00022519"/>
    </source>
</evidence>
<feature type="transmembrane region" description="Helical" evidence="8">
    <location>
        <begin position="6"/>
        <end position="23"/>
    </location>
</feature>
<dbReference type="PANTHER" id="PTHR34390:SF1">
    <property type="entry name" value="SUCCINATE TRANSPORTER SUBUNIT YJJB-RELATED"/>
    <property type="match status" value="1"/>
</dbReference>
<comment type="subcellular location">
    <subcellularLocation>
        <location evidence="1">Cell membrane</location>
        <topology evidence="1">Multi-pass membrane protein</topology>
    </subcellularLocation>
</comment>
<reference evidence="10 11" key="1">
    <citation type="submission" date="2019-08" db="EMBL/GenBank/DDBJ databases">
        <title>In-depth cultivation of the pig gut microbiome towards novel bacterial diversity and tailored functional studies.</title>
        <authorList>
            <person name="Wylensek D."/>
            <person name="Hitch T.C.A."/>
            <person name="Clavel T."/>
        </authorList>
    </citation>
    <scope>NUCLEOTIDE SEQUENCE [LARGE SCALE GENOMIC DNA]</scope>
    <source>
        <strain evidence="10 11">LKV-178-WT-2G</strain>
    </source>
</reference>
<keyword evidence="3" id="KW-0997">Cell inner membrane</keyword>
<evidence type="ECO:0000256" key="7">
    <source>
        <dbReference type="ARBA" id="ARBA00034125"/>
    </source>
</evidence>
<dbReference type="InterPro" id="IPR050539">
    <property type="entry name" value="ThrE_Dicarb/AminoAcid_Exp"/>
</dbReference>
<evidence type="ECO:0000256" key="6">
    <source>
        <dbReference type="ARBA" id="ARBA00023136"/>
    </source>
</evidence>
<evidence type="ECO:0000256" key="2">
    <source>
        <dbReference type="ARBA" id="ARBA00022475"/>
    </source>
</evidence>
<dbReference type="InterPro" id="IPR024528">
    <property type="entry name" value="ThrE_2"/>
</dbReference>